<dbReference type="AlphaFoldDB" id="A0A229UP21"/>
<feature type="chain" id="PRO_5038402552" evidence="1">
    <location>
        <begin position="26"/>
        <end position="207"/>
    </location>
</feature>
<gene>
    <name evidence="2" type="ORF">CF651_16090</name>
</gene>
<dbReference type="InterPro" id="IPR009959">
    <property type="entry name" value="Cyclase_SnoaL-like"/>
</dbReference>
<organism evidence="2 3">
    <name type="scientific">Paenibacillus rigui</name>
    <dbReference type="NCBI Taxonomy" id="554312"/>
    <lineage>
        <taxon>Bacteria</taxon>
        <taxon>Bacillati</taxon>
        <taxon>Bacillota</taxon>
        <taxon>Bacilli</taxon>
        <taxon>Bacillales</taxon>
        <taxon>Paenibacillaceae</taxon>
        <taxon>Paenibacillus</taxon>
    </lineage>
</organism>
<dbReference type="SUPFAM" id="SSF54427">
    <property type="entry name" value="NTF2-like"/>
    <property type="match status" value="1"/>
</dbReference>
<sequence>MFKQKKSLLRTAGISVIFGTMLLTAACGTITNTSAYESQAAEAPAKKDIPLLKDLPQPQSMTIDPSLNSKDAAAMVQAAQRFYAFWNTGNEDFISQTVASGFIDNTLPKGRPQGPEGLTFASRNFRKAVPDLQCKIEDLLVVGDKVTARLTFTGTHNGEFLGKAPTGKPVKFMAIDVLRIKDGKLIEDWHLEDNLTLMQQLGVVAEN</sequence>
<dbReference type="Pfam" id="PF07366">
    <property type="entry name" value="SnoaL"/>
    <property type="match status" value="1"/>
</dbReference>
<keyword evidence="1" id="KW-0732">Signal</keyword>
<name>A0A229UP21_9BACL</name>
<dbReference type="EMBL" id="NMQW01000023">
    <property type="protein sequence ID" value="OXM85128.1"/>
    <property type="molecule type" value="Genomic_DNA"/>
</dbReference>
<dbReference type="PROSITE" id="PS51257">
    <property type="entry name" value="PROKAR_LIPOPROTEIN"/>
    <property type="match status" value="1"/>
</dbReference>
<dbReference type="OrthoDB" id="7876517at2"/>
<dbReference type="PANTHER" id="PTHR38436:SF1">
    <property type="entry name" value="ESTER CYCLASE"/>
    <property type="match status" value="1"/>
</dbReference>
<reference evidence="2 3" key="1">
    <citation type="submission" date="2017-07" db="EMBL/GenBank/DDBJ databases">
        <title>Genome sequencing and assembly of Paenibacillus rigui.</title>
        <authorList>
            <person name="Mayilraj S."/>
        </authorList>
    </citation>
    <scope>NUCLEOTIDE SEQUENCE [LARGE SCALE GENOMIC DNA]</scope>
    <source>
        <strain evidence="2 3">JCM 16352</strain>
    </source>
</reference>
<evidence type="ECO:0000313" key="3">
    <source>
        <dbReference type="Proteomes" id="UP000215509"/>
    </source>
</evidence>
<feature type="signal peptide" evidence="1">
    <location>
        <begin position="1"/>
        <end position="25"/>
    </location>
</feature>
<evidence type="ECO:0000256" key="1">
    <source>
        <dbReference type="SAM" id="SignalP"/>
    </source>
</evidence>
<accession>A0A229UP21</accession>
<dbReference type="Gene3D" id="3.10.450.50">
    <property type="match status" value="1"/>
</dbReference>
<protein>
    <submittedName>
        <fullName evidence="2">Ester cyclase</fullName>
    </submittedName>
</protein>
<dbReference type="RefSeq" id="WP_094015891.1">
    <property type="nucleotide sequence ID" value="NZ_NMQW01000023.1"/>
</dbReference>
<proteinExistence type="predicted"/>
<comment type="caution">
    <text evidence="2">The sequence shown here is derived from an EMBL/GenBank/DDBJ whole genome shotgun (WGS) entry which is preliminary data.</text>
</comment>
<dbReference type="Proteomes" id="UP000215509">
    <property type="component" value="Unassembled WGS sequence"/>
</dbReference>
<dbReference type="GO" id="GO:0030638">
    <property type="term" value="P:polyketide metabolic process"/>
    <property type="evidence" value="ECO:0007669"/>
    <property type="project" value="InterPro"/>
</dbReference>
<evidence type="ECO:0000313" key="2">
    <source>
        <dbReference type="EMBL" id="OXM85128.1"/>
    </source>
</evidence>
<dbReference type="InterPro" id="IPR032710">
    <property type="entry name" value="NTF2-like_dom_sf"/>
</dbReference>
<dbReference type="PANTHER" id="PTHR38436">
    <property type="entry name" value="POLYKETIDE CYCLASE SNOAL-LIKE DOMAIN"/>
    <property type="match status" value="1"/>
</dbReference>
<keyword evidence="3" id="KW-1185">Reference proteome</keyword>